<protein>
    <submittedName>
        <fullName evidence="1">Uncharacterized protein</fullName>
    </submittedName>
</protein>
<comment type="caution">
    <text evidence="1">The sequence shown here is derived from an EMBL/GenBank/DDBJ whole genome shotgun (WGS) entry which is preliminary data.</text>
</comment>
<dbReference type="AlphaFoldDB" id="A0A5I9F167"/>
<gene>
    <name evidence="1" type="ORF">FPD99_19100</name>
</gene>
<sequence length="70" mass="7934">MLTSESRVNPASFATSYLLTPAQQHMKQVMDARINNTGDRKIILHEWSDAHRVAGFLCRPAVPEALRKQE</sequence>
<reference evidence="1" key="1">
    <citation type="submission" date="2019-07" db="EMBL/GenBank/DDBJ databases">
        <authorList>
            <person name="Ashton P.M."/>
            <person name="Dallman T."/>
            <person name="Nair S."/>
            <person name="De Pinna E."/>
            <person name="Peters T."/>
            <person name="Grant K."/>
        </authorList>
    </citation>
    <scope>NUCLEOTIDE SEQUENCE</scope>
    <source>
        <strain evidence="1">773673</strain>
    </source>
</reference>
<proteinExistence type="predicted"/>
<organism evidence="1">
    <name type="scientific">Salmonella enterica subsp. enterica serovar Glostrup</name>
    <dbReference type="NCBI Taxonomy" id="1151180"/>
    <lineage>
        <taxon>Bacteria</taxon>
        <taxon>Pseudomonadati</taxon>
        <taxon>Pseudomonadota</taxon>
        <taxon>Gammaproteobacteria</taxon>
        <taxon>Enterobacterales</taxon>
        <taxon>Enterobacteriaceae</taxon>
        <taxon>Salmonella</taxon>
    </lineage>
</organism>
<evidence type="ECO:0000313" key="1">
    <source>
        <dbReference type="EMBL" id="ECH0896082.1"/>
    </source>
</evidence>
<dbReference type="EMBL" id="AAIQMM010000016">
    <property type="protein sequence ID" value="ECH0896082.1"/>
    <property type="molecule type" value="Genomic_DNA"/>
</dbReference>
<name>A0A5I9F167_SALET</name>
<accession>A0A5I9F167</accession>